<accession>A0ABY1PS19</accession>
<gene>
    <name evidence="1" type="ORF">SAMN06265222_101984</name>
</gene>
<evidence type="ECO:0000313" key="2">
    <source>
        <dbReference type="Proteomes" id="UP001158067"/>
    </source>
</evidence>
<keyword evidence="2" id="KW-1185">Reference proteome</keyword>
<protein>
    <submittedName>
        <fullName evidence="1">Uncharacterized protein</fullName>
    </submittedName>
</protein>
<dbReference type="EMBL" id="FXUG01000001">
    <property type="protein sequence ID" value="SMP43734.1"/>
    <property type="molecule type" value="Genomic_DNA"/>
</dbReference>
<reference evidence="1 2" key="1">
    <citation type="submission" date="2017-05" db="EMBL/GenBank/DDBJ databases">
        <authorList>
            <person name="Varghese N."/>
            <person name="Submissions S."/>
        </authorList>
    </citation>
    <scope>NUCLEOTIDE SEQUENCE [LARGE SCALE GENOMIC DNA]</scope>
    <source>
        <strain evidence="1 2">DSM 25457</strain>
    </source>
</reference>
<proteinExistence type="predicted"/>
<sequence length="53" mass="6124">MGAVIIAKMLSDLFSLWFVIDMMIRREPRGVVRWILAKWHVAVAPAYTQFAAF</sequence>
<organism evidence="1 2">
    <name type="scientific">Neorhodopirellula lusitana</name>
    <dbReference type="NCBI Taxonomy" id="445327"/>
    <lineage>
        <taxon>Bacteria</taxon>
        <taxon>Pseudomonadati</taxon>
        <taxon>Planctomycetota</taxon>
        <taxon>Planctomycetia</taxon>
        <taxon>Pirellulales</taxon>
        <taxon>Pirellulaceae</taxon>
        <taxon>Neorhodopirellula</taxon>
    </lineage>
</organism>
<name>A0ABY1PS19_9BACT</name>
<comment type="caution">
    <text evidence="1">The sequence shown here is derived from an EMBL/GenBank/DDBJ whole genome shotgun (WGS) entry which is preliminary data.</text>
</comment>
<dbReference type="Proteomes" id="UP001158067">
    <property type="component" value="Unassembled WGS sequence"/>
</dbReference>
<evidence type="ECO:0000313" key="1">
    <source>
        <dbReference type="EMBL" id="SMP43734.1"/>
    </source>
</evidence>